<evidence type="ECO:0000313" key="4">
    <source>
        <dbReference type="Proteomes" id="UP000186469"/>
    </source>
</evidence>
<organism evidence="3 4">
    <name type="scientific">Desulfovibrio litoralis DSM 11393</name>
    <dbReference type="NCBI Taxonomy" id="1121455"/>
    <lineage>
        <taxon>Bacteria</taxon>
        <taxon>Pseudomonadati</taxon>
        <taxon>Thermodesulfobacteriota</taxon>
        <taxon>Desulfovibrionia</taxon>
        <taxon>Desulfovibrionales</taxon>
        <taxon>Desulfovibrionaceae</taxon>
        <taxon>Desulfovibrio</taxon>
    </lineage>
</organism>
<gene>
    <name evidence="3" type="ORF">SAMN02745728_01586</name>
</gene>
<dbReference type="InterPro" id="IPR035965">
    <property type="entry name" value="PAS-like_dom_sf"/>
</dbReference>
<dbReference type="OrthoDB" id="5460745at2"/>
<dbReference type="InterPro" id="IPR029016">
    <property type="entry name" value="GAF-like_dom_sf"/>
</dbReference>
<dbReference type="SUPFAM" id="SSF55785">
    <property type="entry name" value="PYP-like sensor domain (PAS domain)"/>
    <property type="match status" value="1"/>
</dbReference>
<protein>
    <submittedName>
        <fullName evidence="3">PAS domain S-box-containing protein/diguanylate cyclase (GGDEF) domain-containing protein</fullName>
    </submittedName>
</protein>
<dbReference type="Pfam" id="PF08447">
    <property type="entry name" value="PAS_3"/>
    <property type="match status" value="1"/>
</dbReference>
<dbReference type="Gene3D" id="3.30.450.20">
    <property type="entry name" value="PAS domain"/>
    <property type="match status" value="1"/>
</dbReference>
<dbReference type="AlphaFoldDB" id="A0A1M7T632"/>
<dbReference type="GO" id="GO:0003824">
    <property type="term" value="F:catalytic activity"/>
    <property type="evidence" value="ECO:0007669"/>
    <property type="project" value="UniProtKB-ARBA"/>
</dbReference>
<dbReference type="Proteomes" id="UP000186469">
    <property type="component" value="Unassembled WGS sequence"/>
</dbReference>
<sequence>MNKKLNIEATPNLFSSSKRETRYLNLNLLPCAVFILDHNLFCVDCNLKGLDFLSLIAKRSVQYNELIKNNQINPKAWANFLPDKIEKKFNDFFEQHKDYLNSKKLNFSELIKIKTPSFTIKINKELNVKLTFLLGYKTLVVACEYLSSQNQQQITTLINDEKNIFCAYELSLNVDSIHHLETNPDFPQIPYISLNDLYHSIHPDDALNAVFYIFQRADKQLTSDLKYRIKNNAGKWTYVEDSLLDFTYEKGLTHVGAYSLIREIEEKPKKMETFIGSSNCLATQILEYTVDGLFDWNVKNGLIQYSAQFRDLLGYEATDYTNKDNLWRSMIHPNDIPNLRKQRAACILGRKDFLQLECRARKQDNTTIWLRYKLKVISKNKNGIATRCVASITNINELKNNQRMLSLLYNITAAADDAKTFSELYRSIYEALPSESGMGFAIAIVNEDGNVEFPSSFDKDLIYGLHTCNECVLRDFINEILEKKKPLSSKASGRTVKETKCRVRWYYLMGTPLIINEDQCIGALIFYTHEKNHTFYEYDFSLMKMLANQIASTIGRKKHEFNLSLLALKDPLTQLANRTLLQERVHFGIERMKRNQDYLCAILMLDLDHFKLVNDKYGHGVGDELLKKVANFLVKQVRGVDTVCRLGGDEFIIFLENIFSPAEAIYVAERILHGLKEPLKLTKHELKVETSIGVIPDLRAYDNLNEMLHDVDIALYSSKQHGRNRYEIFNKNSIPEE</sequence>
<dbReference type="InterPro" id="IPR000160">
    <property type="entry name" value="GGDEF_dom"/>
</dbReference>
<dbReference type="CDD" id="cd01949">
    <property type="entry name" value="GGDEF"/>
    <property type="match status" value="1"/>
</dbReference>
<dbReference type="NCBIfam" id="TIGR00254">
    <property type="entry name" value="GGDEF"/>
    <property type="match status" value="1"/>
</dbReference>
<name>A0A1M7T632_9BACT</name>
<dbReference type="SUPFAM" id="SSF55781">
    <property type="entry name" value="GAF domain-like"/>
    <property type="match status" value="1"/>
</dbReference>
<dbReference type="InterPro" id="IPR052163">
    <property type="entry name" value="DGC-Regulatory_Protein"/>
</dbReference>
<dbReference type="InterPro" id="IPR013655">
    <property type="entry name" value="PAS_fold_3"/>
</dbReference>
<dbReference type="FunFam" id="3.30.70.270:FF:000001">
    <property type="entry name" value="Diguanylate cyclase domain protein"/>
    <property type="match status" value="1"/>
</dbReference>
<keyword evidence="4" id="KW-1185">Reference proteome</keyword>
<dbReference type="PANTHER" id="PTHR46663">
    <property type="entry name" value="DIGUANYLATE CYCLASE DGCT-RELATED"/>
    <property type="match status" value="1"/>
</dbReference>
<feature type="domain" description="GGDEF" evidence="2">
    <location>
        <begin position="598"/>
        <end position="731"/>
    </location>
</feature>
<dbReference type="NCBIfam" id="TIGR00229">
    <property type="entry name" value="sensory_box"/>
    <property type="match status" value="1"/>
</dbReference>
<dbReference type="InterPro" id="IPR000014">
    <property type="entry name" value="PAS"/>
</dbReference>
<reference evidence="3 4" key="1">
    <citation type="submission" date="2016-12" db="EMBL/GenBank/DDBJ databases">
        <authorList>
            <person name="Song W.-J."/>
            <person name="Kurnit D.M."/>
        </authorList>
    </citation>
    <scope>NUCLEOTIDE SEQUENCE [LARGE SCALE GENOMIC DNA]</scope>
    <source>
        <strain evidence="3 4">DSM 11393</strain>
    </source>
</reference>
<dbReference type="Gene3D" id="3.30.450.40">
    <property type="match status" value="1"/>
</dbReference>
<evidence type="ECO:0000259" key="1">
    <source>
        <dbReference type="PROSITE" id="PS50112"/>
    </source>
</evidence>
<dbReference type="EMBL" id="FRDI01000007">
    <property type="protein sequence ID" value="SHN66159.1"/>
    <property type="molecule type" value="Genomic_DNA"/>
</dbReference>
<dbReference type="PANTHER" id="PTHR46663:SF3">
    <property type="entry name" value="SLL0267 PROTEIN"/>
    <property type="match status" value="1"/>
</dbReference>
<dbReference type="PROSITE" id="PS50887">
    <property type="entry name" value="GGDEF"/>
    <property type="match status" value="1"/>
</dbReference>
<dbReference type="RefSeq" id="WP_072697278.1">
    <property type="nucleotide sequence ID" value="NZ_FRDI01000007.1"/>
</dbReference>
<dbReference type="Pfam" id="PF01590">
    <property type="entry name" value="GAF"/>
    <property type="match status" value="1"/>
</dbReference>
<dbReference type="Pfam" id="PF00990">
    <property type="entry name" value="GGDEF"/>
    <property type="match status" value="1"/>
</dbReference>
<dbReference type="InterPro" id="IPR003018">
    <property type="entry name" value="GAF"/>
</dbReference>
<feature type="domain" description="PAS" evidence="1">
    <location>
        <begin position="284"/>
        <end position="341"/>
    </location>
</feature>
<dbReference type="SUPFAM" id="SSF55073">
    <property type="entry name" value="Nucleotide cyclase"/>
    <property type="match status" value="1"/>
</dbReference>
<dbReference type="InterPro" id="IPR029787">
    <property type="entry name" value="Nucleotide_cyclase"/>
</dbReference>
<dbReference type="Gene3D" id="3.30.70.270">
    <property type="match status" value="1"/>
</dbReference>
<evidence type="ECO:0000259" key="2">
    <source>
        <dbReference type="PROSITE" id="PS50887"/>
    </source>
</evidence>
<evidence type="ECO:0000313" key="3">
    <source>
        <dbReference type="EMBL" id="SHN66159.1"/>
    </source>
</evidence>
<dbReference type="SMART" id="SM00267">
    <property type="entry name" value="GGDEF"/>
    <property type="match status" value="1"/>
</dbReference>
<accession>A0A1M7T632</accession>
<proteinExistence type="predicted"/>
<dbReference type="PROSITE" id="PS50112">
    <property type="entry name" value="PAS"/>
    <property type="match status" value="1"/>
</dbReference>
<dbReference type="STRING" id="1121455.SAMN02745728_01586"/>
<dbReference type="InterPro" id="IPR043128">
    <property type="entry name" value="Rev_trsase/Diguanyl_cyclase"/>
</dbReference>